<reference evidence="1" key="1">
    <citation type="submission" date="2014-12" db="EMBL/GenBank/DDBJ databases">
        <title>Insight into the proteome of Arion vulgaris.</title>
        <authorList>
            <person name="Aradska J."/>
            <person name="Bulat T."/>
            <person name="Smidak R."/>
            <person name="Sarate P."/>
            <person name="Gangsoo J."/>
            <person name="Sialana F."/>
            <person name="Bilban M."/>
            <person name="Lubec G."/>
        </authorList>
    </citation>
    <scope>NUCLEOTIDE SEQUENCE</scope>
    <source>
        <tissue evidence="1">Skin</tissue>
    </source>
</reference>
<protein>
    <submittedName>
        <fullName evidence="1">Uncharacterized protein</fullName>
    </submittedName>
</protein>
<feature type="non-terminal residue" evidence="1">
    <location>
        <position position="65"/>
    </location>
</feature>
<sequence length="65" mass="7396">MVHKKIRKIYRQKTILLLSDVSPILIPSSYLCTSVAGEGTPVWWGTLIIRKAGLHAKISQKRHTR</sequence>
<evidence type="ECO:0000313" key="1">
    <source>
        <dbReference type="EMBL" id="CEK93721.1"/>
    </source>
</evidence>
<name>A0A0B7BMY9_9EUPU</name>
<proteinExistence type="predicted"/>
<organism evidence="1">
    <name type="scientific">Arion vulgaris</name>
    <dbReference type="NCBI Taxonomy" id="1028688"/>
    <lineage>
        <taxon>Eukaryota</taxon>
        <taxon>Metazoa</taxon>
        <taxon>Spiralia</taxon>
        <taxon>Lophotrochozoa</taxon>
        <taxon>Mollusca</taxon>
        <taxon>Gastropoda</taxon>
        <taxon>Heterobranchia</taxon>
        <taxon>Euthyneura</taxon>
        <taxon>Panpulmonata</taxon>
        <taxon>Eupulmonata</taxon>
        <taxon>Stylommatophora</taxon>
        <taxon>Helicina</taxon>
        <taxon>Arionoidea</taxon>
        <taxon>Arionidae</taxon>
        <taxon>Arion</taxon>
    </lineage>
</organism>
<accession>A0A0B7BMY9</accession>
<gene>
    <name evidence="1" type="primary">ORF196893</name>
</gene>
<dbReference type="AlphaFoldDB" id="A0A0B7BMY9"/>
<dbReference type="EMBL" id="HACG01046856">
    <property type="protein sequence ID" value="CEK93721.1"/>
    <property type="molecule type" value="Transcribed_RNA"/>
</dbReference>